<evidence type="ECO:0000259" key="9">
    <source>
        <dbReference type="Pfam" id="PF04734"/>
    </source>
</evidence>
<evidence type="ECO:0000313" key="11">
    <source>
        <dbReference type="EMBL" id="MBW20251.1"/>
    </source>
</evidence>
<evidence type="ECO:0000256" key="1">
    <source>
        <dbReference type="ARBA" id="ARBA00009835"/>
    </source>
</evidence>
<keyword evidence="8" id="KW-0732">Signal</keyword>
<evidence type="ECO:0000256" key="6">
    <source>
        <dbReference type="PIRSR" id="PIRSR606823-2"/>
    </source>
</evidence>
<dbReference type="EC" id="3.5.1.23" evidence="2 7"/>
<dbReference type="Pfam" id="PF04734">
    <property type="entry name" value="Ceramidase_alk"/>
    <property type="match status" value="1"/>
</dbReference>
<feature type="signal peptide" evidence="8">
    <location>
        <begin position="1"/>
        <end position="18"/>
    </location>
</feature>
<feature type="binding site" evidence="6">
    <location>
        <position position="498"/>
    </location>
    <ligand>
        <name>Zn(2+)</name>
        <dbReference type="ChEBI" id="CHEBI:29105"/>
    </ligand>
</feature>
<feature type="chain" id="PRO_5014367124" description="Neutral ceramidase" evidence="8">
    <location>
        <begin position="19"/>
        <end position="695"/>
    </location>
</feature>
<keyword evidence="6" id="KW-0479">Metal-binding</keyword>
<dbReference type="InterPro" id="IPR006823">
    <property type="entry name" value="Ceramidase_alk"/>
</dbReference>
<keyword evidence="4 7" id="KW-0378">Hydrolase</keyword>
<proteinExistence type="inferred from homology"/>
<dbReference type="PANTHER" id="PTHR12670">
    <property type="entry name" value="CERAMIDASE"/>
    <property type="match status" value="1"/>
</dbReference>
<name>A0A2I9LPD6_9SCOR</name>
<feature type="domain" description="Neutral/alkaline non-lysosomal ceramidase N-terminal" evidence="9">
    <location>
        <begin position="24"/>
        <end position="527"/>
    </location>
</feature>
<evidence type="ECO:0000256" key="4">
    <source>
        <dbReference type="ARBA" id="ARBA00022801"/>
    </source>
</evidence>
<evidence type="ECO:0000256" key="8">
    <source>
        <dbReference type="SAM" id="SignalP"/>
    </source>
</evidence>
<feature type="binding site" evidence="6">
    <location>
        <position position="114"/>
    </location>
    <ligand>
        <name>Zn(2+)</name>
        <dbReference type="ChEBI" id="CHEBI:29105"/>
    </ligand>
</feature>
<feature type="binding site" evidence="6">
    <location>
        <position position="458"/>
    </location>
    <ligand>
        <name>Zn(2+)</name>
        <dbReference type="ChEBI" id="CHEBI:29105"/>
    </ligand>
</feature>
<evidence type="ECO:0000256" key="7">
    <source>
        <dbReference type="RuleBase" id="RU366019"/>
    </source>
</evidence>
<dbReference type="GO" id="GO:0046872">
    <property type="term" value="F:metal ion binding"/>
    <property type="evidence" value="ECO:0007669"/>
    <property type="project" value="UniProtKB-KW"/>
</dbReference>
<feature type="binding site" evidence="6">
    <location>
        <position position="223"/>
    </location>
    <ligand>
        <name>Zn(2+)</name>
        <dbReference type="ChEBI" id="CHEBI:29105"/>
    </ligand>
</feature>
<dbReference type="GO" id="GO:0042759">
    <property type="term" value="P:long-chain fatty acid biosynthetic process"/>
    <property type="evidence" value="ECO:0007669"/>
    <property type="project" value="TreeGrafter"/>
</dbReference>
<keyword evidence="6" id="KW-0862">Zinc</keyword>
<dbReference type="GO" id="GO:0046514">
    <property type="term" value="P:ceramide catabolic process"/>
    <property type="evidence" value="ECO:0007669"/>
    <property type="project" value="InterPro"/>
</dbReference>
<keyword evidence="7" id="KW-0746">Sphingolipid metabolism</keyword>
<evidence type="ECO:0000256" key="5">
    <source>
        <dbReference type="PIRSR" id="PIRSR606823-1"/>
    </source>
</evidence>
<dbReference type="EMBL" id="GFWZ01000261">
    <property type="protein sequence ID" value="MBW20251.1"/>
    <property type="molecule type" value="Transcribed_RNA"/>
</dbReference>
<dbReference type="GO" id="GO:0016020">
    <property type="term" value="C:membrane"/>
    <property type="evidence" value="ECO:0007669"/>
    <property type="project" value="GOC"/>
</dbReference>
<dbReference type="Gene3D" id="2.60.40.2300">
    <property type="entry name" value="Neutral/alkaline non-lysosomal ceramidase, C-terminal domain"/>
    <property type="match status" value="1"/>
</dbReference>
<dbReference type="GO" id="GO:0017040">
    <property type="term" value="F:N-acylsphingosine amidohydrolase activity"/>
    <property type="evidence" value="ECO:0007669"/>
    <property type="project" value="UniProtKB-UniRule"/>
</dbReference>
<evidence type="ECO:0000256" key="3">
    <source>
        <dbReference type="ARBA" id="ARBA00019235"/>
    </source>
</evidence>
<evidence type="ECO:0000256" key="2">
    <source>
        <dbReference type="ARBA" id="ARBA00011891"/>
    </source>
</evidence>
<dbReference type="PANTHER" id="PTHR12670:SF1">
    <property type="entry name" value="NEUTRAL CERAMIDASE"/>
    <property type="match status" value="1"/>
</dbReference>
<feature type="domain" description="Neutral/alkaline non-lysosomal ceramidase C-terminal" evidence="10">
    <location>
        <begin position="532"/>
        <end position="692"/>
    </location>
</feature>
<comment type="similarity">
    <text evidence="1 7">Belongs to the neutral ceramidase family.</text>
</comment>
<dbReference type="AlphaFoldDB" id="A0A2I9LPD6"/>
<protein>
    <recommendedName>
        <fullName evidence="3 7">Neutral ceramidase</fullName>
        <ecNumber evidence="2 7">3.5.1.23</ecNumber>
    </recommendedName>
</protein>
<accession>A0A2I9LPD6</accession>
<dbReference type="InterPro" id="IPR031331">
    <property type="entry name" value="NEUT/ALK_ceramidase_C"/>
</dbReference>
<comment type="cofactor">
    <cofactor evidence="6">
        <name>Zn(2+)</name>
        <dbReference type="ChEBI" id="CHEBI:29105"/>
    </cofactor>
    <text evidence="6">Binds 1 zinc ion per subunit.</text>
</comment>
<organism evidence="11">
    <name type="scientific">Centruroides hentzi</name>
    <dbReference type="NCBI Taxonomy" id="88313"/>
    <lineage>
        <taxon>Eukaryota</taxon>
        <taxon>Metazoa</taxon>
        <taxon>Ecdysozoa</taxon>
        <taxon>Arthropoda</taxon>
        <taxon>Chelicerata</taxon>
        <taxon>Arachnida</taxon>
        <taxon>Scorpiones</taxon>
        <taxon>Buthida</taxon>
        <taxon>Buthoidea</taxon>
        <taxon>Buthidae</taxon>
        <taxon>Centruroides</taxon>
    </lineage>
</organism>
<comment type="catalytic activity">
    <reaction evidence="7">
        <text>an N-acylsphing-4-enine + H2O = sphing-4-enine + a fatty acid</text>
        <dbReference type="Rhea" id="RHEA:20856"/>
        <dbReference type="ChEBI" id="CHEBI:15377"/>
        <dbReference type="ChEBI" id="CHEBI:28868"/>
        <dbReference type="ChEBI" id="CHEBI:52639"/>
        <dbReference type="ChEBI" id="CHEBI:57756"/>
        <dbReference type="EC" id="3.5.1.23"/>
    </reaction>
</comment>
<sequence>MCGWCFTFLLFFVTSISCIEDDVYNIGVGISDITGPASGVAMMGYVKISQVTSGIHFRLYSRAFIIDDNSTRIVFVAIDSCMVSQSVKTEVIKKLQEVYGDIYTESNVCISSSHTHSGPGGYLQYFLYAIPTGGFIRETFDAQVSGIFKSIVKAHENMQPGHIFWNQGELYNISVNRSPSAYLRNPPEERERYPYDVDKTMSLIKFVDLQDKPIGMINWFAVHATSMNNTNRLISGDNKGYASLRFEQVINGKVLPGKGPFVAAFAQANEGDSSPNIIGPRCSLSGKVCDFETSSCSKKEGICISTGPGKDMFESTKIIGERQYEKALELFLTAMNKLTGPIQYVHQNIDMSNVEVTVNDTYNVKTCEPALGYSFAAGTTDSIGDSNFRQGARSSNIYANAIRDLLKRPSESLKICHKPKPILLATGEMAFPYKWHPTILPTQILKVGQLAIVAVPAEFTTMAGRRLREAVKEVIDETEDDNKTIAVIAGLSNAYSSYVTTYEEYQVQRYEGASTLYGPYTLDAYIQQYKMLANNMMLRNDLSEGPETPNLLNKQFSFKRRMLFNIAPFGKKFGDVLEDAKENYTVGSTVKVTFVSGHPINNMKLDDTFLTVEKWNNDTSKWEVVATDANWETKFYWKNSNIWLGNLGRAEILWDIPEDTEAGKYRIRHFGTSRNVLQRINSFEGSSSPFLVIND</sequence>
<dbReference type="InterPro" id="IPR038445">
    <property type="entry name" value="NCDase_C_sf"/>
</dbReference>
<evidence type="ECO:0000259" key="10">
    <source>
        <dbReference type="Pfam" id="PF17048"/>
    </source>
</evidence>
<dbReference type="Pfam" id="PF17048">
    <property type="entry name" value="Ceramidse_alk_C"/>
    <property type="match status" value="1"/>
</dbReference>
<dbReference type="GO" id="GO:0046512">
    <property type="term" value="P:sphingosine biosynthetic process"/>
    <property type="evidence" value="ECO:0007669"/>
    <property type="project" value="TreeGrafter"/>
</dbReference>
<dbReference type="GO" id="GO:0005576">
    <property type="term" value="C:extracellular region"/>
    <property type="evidence" value="ECO:0007669"/>
    <property type="project" value="TreeGrafter"/>
</dbReference>
<dbReference type="InterPro" id="IPR031329">
    <property type="entry name" value="NEUT/ALK_ceramidase_N"/>
</dbReference>
<feature type="active site" description="Nucleophile" evidence="5">
    <location>
        <position position="274"/>
    </location>
</feature>
<reference evidence="11" key="1">
    <citation type="journal article" date="2017" name="Toxicon">
        <title>Venom-gland transcriptomics and venom proteomics of the Hentz striped scorpion (Centruroides hentzi; Buthidae) reveal high toxin diversity in a harmless member of a lethal family.</title>
        <authorList>
            <person name="Ward M.J."/>
            <person name="Ellsworth S.A."/>
            <person name="Rokyta D.R."/>
        </authorList>
    </citation>
    <scope>NUCLEOTIDE SEQUENCE</scope>
    <source>
        <tissue evidence="11">Venom gland</tissue>
    </source>
</reference>
<keyword evidence="7" id="KW-0443">Lipid metabolism</keyword>